<feature type="transmembrane region" description="Helical" evidence="7">
    <location>
        <begin position="275"/>
        <end position="294"/>
    </location>
</feature>
<dbReference type="Pfam" id="PF03600">
    <property type="entry name" value="CitMHS"/>
    <property type="match status" value="1"/>
</dbReference>
<dbReference type="EMBL" id="CP022356">
    <property type="protein sequence ID" value="ASK78950.1"/>
    <property type="molecule type" value="Genomic_DNA"/>
</dbReference>
<evidence type="ECO:0000256" key="6">
    <source>
        <dbReference type="ARBA" id="ARBA00023136"/>
    </source>
</evidence>
<dbReference type="AlphaFoldDB" id="A0A220VFA6"/>
<dbReference type="InterPro" id="IPR004680">
    <property type="entry name" value="Cit_transptr-like_dom"/>
</dbReference>
<feature type="transmembrane region" description="Helical" evidence="7">
    <location>
        <begin position="173"/>
        <end position="195"/>
    </location>
</feature>
<dbReference type="KEGG" id="pmai:CF386_07735"/>
<dbReference type="RefSeq" id="WP_089073858.1">
    <property type="nucleotide sequence ID" value="NZ_CBCSAM010000006.1"/>
</dbReference>
<evidence type="ECO:0000256" key="3">
    <source>
        <dbReference type="ARBA" id="ARBA00022475"/>
    </source>
</evidence>
<comment type="subcellular location">
    <subcellularLocation>
        <location evidence="1">Cell membrane</location>
        <topology evidence="1">Multi-pass membrane protein</topology>
    </subcellularLocation>
</comment>
<feature type="transmembrane region" description="Helical" evidence="7">
    <location>
        <begin position="246"/>
        <end position="263"/>
    </location>
</feature>
<feature type="transmembrane region" description="Helical" evidence="7">
    <location>
        <begin position="28"/>
        <end position="46"/>
    </location>
</feature>
<keyword evidence="2" id="KW-0813">Transport</keyword>
<evidence type="ECO:0000259" key="8">
    <source>
        <dbReference type="Pfam" id="PF03600"/>
    </source>
</evidence>
<evidence type="ECO:0000256" key="2">
    <source>
        <dbReference type="ARBA" id="ARBA00022448"/>
    </source>
</evidence>
<accession>A0A220VFA6</accession>
<dbReference type="GO" id="GO:0055085">
    <property type="term" value="P:transmembrane transport"/>
    <property type="evidence" value="ECO:0007669"/>
    <property type="project" value="InterPro"/>
</dbReference>
<keyword evidence="6 7" id="KW-0472">Membrane</keyword>
<dbReference type="GO" id="GO:0005886">
    <property type="term" value="C:plasma membrane"/>
    <property type="evidence" value="ECO:0007669"/>
    <property type="project" value="UniProtKB-SubCell"/>
</dbReference>
<evidence type="ECO:0000313" key="9">
    <source>
        <dbReference type="EMBL" id="ASK78950.1"/>
    </source>
</evidence>
<keyword evidence="4 7" id="KW-0812">Transmembrane</keyword>
<reference evidence="9 10" key="1">
    <citation type="journal article" date="2016" name="Int. J. Syst. Evol. Microbiol.">
        <title>Paraphotobacterium marinum gen. nov., sp. nov., a member of the family Vibrionaceae, isolated from surface seawater.</title>
        <authorList>
            <person name="Huang Z."/>
            <person name="Dong C."/>
            <person name="Shao Z."/>
        </authorList>
    </citation>
    <scope>NUCLEOTIDE SEQUENCE [LARGE SCALE GENOMIC DNA]</scope>
    <source>
        <strain evidence="9 10">NSCS20N07D</strain>
    </source>
</reference>
<evidence type="ECO:0000256" key="5">
    <source>
        <dbReference type="ARBA" id="ARBA00022989"/>
    </source>
</evidence>
<evidence type="ECO:0000256" key="7">
    <source>
        <dbReference type="SAM" id="Phobius"/>
    </source>
</evidence>
<feature type="transmembrane region" description="Helical" evidence="7">
    <location>
        <begin position="53"/>
        <end position="72"/>
    </location>
</feature>
<dbReference type="Proteomes" id="UP000242175">
    <property type="component" value="Chromosome small"/>
</dbReference>
<evidence type="ECO:0000313" key="10">
    <source>
        <dbReference type="Proteomes" id="UP000242175"/>
    </source>
</evidence>
<dbReference type="PANTHER" id="PTHR43302:SF5">
    <property type="entry name" value="TRANSPORTER ARSB-RELATED"/>
    <property type="match status" value="1"/>
</dbReference>
<feature type="transmembrane region" description="Helical" evidence="7">
    <location>
        <begin position="219"/>
        <end position="240"/>
    </location>
</feature>
<feature type="domain" description="Citrate transporter-like" evidence="8">
    <location>
        <begin position="24"/>
        <end position="333"/>
    </location>
</feature>
<keyword evidence="5 7" id="KW-1133">Transmembrane helix</keyword>
<feature type="transmembrane region" description="Helical" evidence="7">
    <location>
        <begin position="92"/>
        <end position="122"/>
    </location>
</feature>
<keyword evidence="10" id="KW-1185">Reference proteome</keyword>
<sequence length="409" mass="46281">MYFSLIISLIIFLLIAVKQWLPKKIKIWNIMAFGAAINLITGQLSISEALHYIDWNIIFYLTGIFFITASIYESGCSQSLSNFITRFNSFPIALLCYMVFLFCTTLLFTNDASAIIGVPLAIAISRKYDKSLNLILLSLCATITISSVTSPIGNPQNILVATDPFLNNAWSSFFHSLFMPTLLCLIFSFFWFYFLMDRTSQSIKSNHQTLEKTQYKRKYLPNILISCSIFVVFIVIKISYSHSQNIFLSYGFISMFAAIPLFLQKESHKTMFQKLDWETIIFFISMFIVTGAVLKSNVLSSLLGNNVNQLGQSNIVAAFSFIGSQIFSNVPMVDIYLNLLEQKSQHALMLLAAMSTIAGNLFLISAASNVIVLQQAEKYTGRQAFTFWSFFFVNLPITIFSSICLYLLI</sequence>
<protein>
    <submittedName>
        <fullName evidence="9">Arsenic resistance protein</fullName>
    </submittedName>
</protein>
<feature type="transmembrane region" description="Helical" evidence="7">
    <location>
        <begin position="349"/>
        <end position="373"/>
    </location>
</feature>
<organism evidence="9 10">
    <name type="scientific">Paraphotobacterium marinum</name>
    <dbReference type="NCBI Taxonomy" id="1755811"/>
    <lineage>
        <taxon>Bacteria</taxon>
        <taxon>Pseudomonadati</taxon>
        <taxon>Pseudomonadota</taxon>
        <taxon>Gammaproteobacteria</taxon>
        <taxon>Vibrionales</taxon>
        <taxon>Vibrionaceae</taxon>
        <taxon>Paraphotobacterium</taxon>
    </lineage>
</organism>
<gene>
    <name evidence="9" type="ORF">CF386_07735</name>
</gene>
<dbReference type="PANTHER" id="PTHR43302">
    <property type="entry name" value="TRANSPORTER ARSB-RELATED"/>
    <property type="match status" value="1"/>
</dbReference>
<keyword evidence="3" id="KW-1003">Cell membrane</keyword>
<name>A0A220VFA6_9GAMM</name>
<evidence type="ECO:0000256" key="4">
    <source>
        <dbReference type="ARBA" id="ARBA00022692"/>
    </source>
</evidence>
<evidence type="ECO:0000256" key="1">
    <source>
        <dbReference type="ARBA" id="ARBA00004651"/>
    </source>
</evidence>
<feature type="transmembrane region" description="Helical" evidence="7">
    <location>
        <begin position="314"/>
        <end position="337"/>
    </location>
</feature>
<feature type="transmembrane region" description="Helical" evidence="7">
    <location>
        <begin position="385"/>
        <end position="408"/>
    </location>
</feature>
<proteinExistence type="predicted"/>
<feature type="transmembrane region" description="Helical" evidence="7">
    <location>
        <begin position="134"/>
        <end position="153"/>
    </location>
</feature>